<dbReference type="PANTHER" id="PTHR35039:SF3">
    <property type="entry name" value="3-KETO-L-GULONATE-6-PHOSPHATE DECARBOXYLASE SGBH-RELATED"/>
    <property type="match status" value="1"/>
</dbReference>
<dbReference type="GO" id="GO:0006207">
    <property type="term" value="P:'de novo' pyrimidine nucleobase biosynthetic process"/>
    <property type="evidence" value="ECO:0007669"/>
    <property type="project" value="InterPro"/>
</dbReference>
<evidence type="ECO:0000313" key="4">
    <source>
        <dbReference type="Proteomes" id="UP000229390"/>
    </source>
</evidence>
<accession>A0A2M6T182</accession>
<gene>
    <name evidence="3" type="ORF">COT34_00245</name>
</gene>
<organism evidence="3 4">
    <name type="scientific">Candidatus Nealsonbacteria bacterium CG08_land_8_20_14_0_20_43_11</name>
    <dbReference type="NCBI Taxonomy" id="1974706"/>
    <lineage>
        <taxon>Bacteria</taxon>
        <taxon>Candidatus Nealsoniibacteriota</taxon>
    </lineage>
</organism>
<dbReference type="GO" id="GO:0004590">
    <property type="term" value="F:orotidine-5'-phosphate decarboxylase activity"/>
    <property type="evidence" value="ECO:0007669"/>
    <property type="project" value="InterPro"/>
</dbReference>
<reference evidence="4" key="1">
    <citation type="submission" date="2017-09" db="EMBL/GenBank/DDBJ databases">
        <title>Depth-based differentiation of microbial function through sediment-hosted aquifers and enrichment of novel symbionts in the deep terrestrial subsurface.</title>
        <authorList>
            <person name="Probst A.J."/>
            <person name="Ladd B."/>
            <person name="Jarett J.K."/>
            <person name="Geller-Mcgrath D.E."/>
            <person name="Sieber C.M.K."/>
            <person name="Emerson J.B."/>
            <person name="Anantharaman K."/>
            <person name="Thomas B.C."/>
            <person name="Malmstrom R."/>
            <person name="Stieglmeier M."/>
            <person name="Klingl A."/>
            <person name="Woyke T."/>
            <person name="Ryan C.M."/>
            <person name="Banfield J.F."/>
        </authorList>
    </citation>
    <scope>NUCLEOTIDE SEQUENCE [LARGE SCALE GENOMIC DNA]</scope>
</reference>
<dbReference type="PANTHER" id="PTHR35039">
    <property type="entry name" value="3-KETO-L-GULONATE-6-PHOSPHATE DECARBOXYLASE SGBH-RELATED"/>
    <property type="match status" value="1"/>
</dbReference>
<dbReference type="Proteomes" id="UP000229390">
    <property type="component" value="Unassembled WGS sequence"/>
</dbReference>
<proteinExistence type="predicted"/>
<evidence type="ECO:0000313" key="3">
    <source>
        <dbReference type="EMBL" id="PIS39089.1"/>
    </source>
</evidence>
<dbReference type="Gene3D" id="3.20.20.70">
    <property type="entry name" value="Aldolase class I"/>
    <property type="match status" value="1"/>
</dbReference>
<comment type="caution">
    <text evidence="3">The sequence shown here is derived from an EMBL/GenBank/DDBJ whole genome shotgun (WGS) entry which is preliminary data.</text>
</comment>
<protein>
    <recommendedName>
        <fullName evidence="2">Orotidine 5'-phosphate decarboxylase domain-containing protein</fullName>
    </recommendedName>
</protein>
<dbReference type="SMART" id="SM00934">
    <property type="entry name" value="OMPdecase"/>
    <property type="match status" value="1"/>
</dbReference>
<dbReference type="EMBL" id="PEYE01000005">
    <property type="protein sequence ID" value="PIS39089.1"/>
    <property type="molecule type" value="Genomic_DNA"/>
</dbReference>
<dbReference type="SUPFAM" id="SSF51366">
    <property type="entry name" value="Ribulose-phoshate binding barrel"/>
    <property type="match status" value="1"/>
</dbReference>
<evidence type="ECO:0000259" key="2">
    <source>
        <dbReference type="SMART" id="SM00934"/>
    </source>
</evidence>
<dbReference type="InterPro" id="IPR001754">
    <property type="entry name" value="OMPdeCOase_dom"/>
</dbReference>
<keyword evidence="1" id="KW-0456">Lyase</keyword>
<dbReference type="InterPro" id="IPR011060">
    <property type="entry name" value="RibuloseP-bd_barrel"/>
</dbReference>
<dbReference type="InterPro" id="IPR013785">
    <property type="entry name" value="Aldolase_TIM"/>
</dbReference>
<dbReference type="AlphaFoldDB" id="A0A2M6T182"/>
<name>A0A2M6T182_9BACT</name>
<dbReference type="GO" id="GO:0019854">
    <property type="term" value="P:L-ascorbic acid catabolic process"/>
    <property type="evidence" value="ECO:0007669"/>
    <property type="project" value="TreeGrafter"/>
</dbReference>
<sequence>MLKGGQSYLQIAFNREFGEVERMVSLLPKSDRILVEAGTSFVKNYGEYGIRAIKNWWGGYVVADLKCMDRGSTEVQSVRRAGASAATCLGLAPIATIDFFIEECRKNGIDSMVDMMNVKFPFEILQKMKKLPDIVVLHRGVDEADNKDKEIPYYDIQRIKGTYNILISVAGGEGFREVRRAIFNDADVSVVWRAFYEEPEKTAELAQAFLKELR</sequence>
<evidence type="ECO:0000256" key="1">
    <source>
        <dbReference type="ARBA" id="ARBA00023239"/>
    </source>
</evidence>
<dbReference type="Pfam" id="PF00215">
    <property type="entry name" value="OMPdecase"/>
    <property type="match status" value="1"/>
</dbReference>
<feature type="domain" description="Orotidine 5'-phosphate decarboxylase" evidence="2">
    <location>
        <begin position="8"/>
        <end position="208"/>
    </location>
</feature>
<dbReference type="GO" id="GO:0033982">
    <property type="term" value="F:3-dehydro-L-gulonate-6-phosphate decarboxylase activity"/>
    <property type="evidence" value="ECO:0007669"/>
    <property type="project" value="TreeGrafter"/>
</dbReference>